<protein>
    <submittedName>
        <fullName evidence="1">Uncharacterized protein</fullName>
    </submittedName>
</protein>
<evidence type="ECO:0000313" key="1">
    <source>
        <dbReference type="EMBL" id="WQF83817.1"/>
    </source>
</evidence>
<evidence type="ECO:0000313" key="2">
    <source>
        <dbReference type="Proteomes" id="UP001322277"/>
    </source>
</evidence>
<gene>
    <name evidence="1" type="ORF">CDEST_08831</name>
</gene>
<dbReference type="KEGG" id="cdet:87945334"/>
<keyword evidence="2" id="KW-1185">Reference proteome</keyword>
<dbReference type="Proteomes" id="UP001322277">
    <property type="component" value="Chromosome 5"/>
</dbReference>
<dbReference type="RefSeq" id="XP_062781041.1">
    <property type="nucleotide sequence ID" value="XM_062924990.1"/>
</dbReference>
<dbReference type="AlphaFoldDB" id="A0AAX4IKB6"/>
<sequence length="83" mass="9193">MASSLSNILHPITRDTERVDTLIFGSQTINALLFHHPSLTKQLKRESVVDGIVAYKAVGFTVGFPRVVLAPPPAVLFRHFTNH</sequence>
<name>A0AAX4IKB6_9PEZI</name>
<reference evidence="2" key="1">
    <citation type="journal article" date="2023" name="bioRxiv">
        <title>Complete genome of the Medicago anthracnose fungus, Colletotrichum destructivum, reveals a mini-chromosome-like region within a core chromosome.</title>
        <authorList>
            <person name="Lapalu N."/>
            <person name="Simon A."/>
            <person name="Lu A."/>
            <person name="Plaumann P.-L."/>
            <person name="Amselem J."/>
            <person name="Pigne S."/>
            <person name="Auger A."/>
            <person name="Koch C."/>
            <person name="Dallery J.-F."/>
            <person name="O'Connell R.J."/>
        </authorList>
    </citation>
    <scope>NUCLEOTIDE SEQUENCE [LARGE SCALE GENOMIC DNA]</scope>
    <source>
        <strain evidence="2">CBS 520.97</strain>
    </source>
</reference>
<proteinExistence type="predicted"/>
<dbReference type="GeneID" id="87945334"/>
<accession>A0AAX4IKB6</accession>
<dbReference type="EMBL" id="CP137309">
    <property type="protein sequence ID" value="WQF83817.1"/>
    <property type="molecule type" value="Genomic_DNA"/>
</dbReference>
<organism evidence="1 2">
    <name type="scientific">Colletotrichum destructivum</name>
    <dbReference type="NCBI Taxonomy" id="34406"/>
    <lineage>
        <taxon>Eukaryota</taxon>
        <taxon>Fungi</taxon>
        <taxon>Dikarya</taxon>
        <taxon>Ascomycota</taxon>
        <taxon>Pezizomycotina</taxon>
        <taxon>Sordariomycetes</taxon>
        <taxon>Hypocreomycetidae</taxon>
        <taxon>Glomerellales</taxon>
        <taxon>Glomerellaceae</taxon>
        <taxon>Colletotrichum</taxon>
        <taxon>Colletotrichum destructivum species complex</taxon>
    </lineage>
</organism>